<feature type="domain" description="ABC transporter" evidence="6">
    <location>
        <begin position="7"/>
        <end position="258"/>
    </location>
</feature>
<dbReference type="PROSITE" id="PS00211">
    <property type="entry name" value="ABC_TRANSPORTER_1"/>
    <property type="match status" value="1"/>
</dbReference>
<dbReference type="InterPro" id="IPR003593">
    <property type="entry name" value="AAA+_ATPase"/>
</dbReference>
<dbReference type="Pfam" id="PF00005">
    <property type="entry name" value="ABC_tran"/>
    <property type="match status" value="1"/>
</dbReference>
<dbReference type="SMART" id="SM00382">
    <property type="entry name" value="AAA"/>
    <property type="match status" value="1"/>
</dbReference>
<comment type="caution">
    <text evidence="7">The sequence shown here is derived from an EMBL/GenBank/DDBJ whole genome shotgun (WGS) entry which is preliminary data.</text>
</comment>
<accession>A0A1V2GXJ2</accession>
<dbReference type="InterPro" id="IPR003439">
    <property type="entry name" value="ABC_transporter-like_ATP-bd"/>
</dbReference>
<dbReference type="CDD" id="cd03257">
    <property type="entry name" value="ABC_NikE_OppD_transporters"/>
    <property type="match status" value="1"/>
</dbReference>
<dbReference type="EMBL" id="MLCO01000225">
    <property type="protein sequence ID" value="ONG49510.1"/>
    <property type="molecule type" value="Genomic_DNA"/>
</dbReference>
<dbReference type="InterPro" id="IPR050319">
    <property type="entry name" value="ABC_transp_ATP-bind"/>
</dbReference>
<reference evidence="7 8" key="1">
    <citation type="submission" date="2016-10" db="EMBL/GenBank/DDBJ databases">
        <title>Draft Genome sequence of Roseomonas sp. strain M3.</title>
        <authorList>
            <person name="Subhash Y."/>
            <person name="Lee S."/>
        </authorList>
    </citation>
    <scope>NUCLEOTIDE SEQUENCE [LARGE SCALE GENOMIC DNA]</scope>
    <source>
        <strain evidence="7 8">M3</strain>
    </source>
</reference>
<dbReference type="InterPro" id="IPR027417">
    <property type="entry name" value="P-loop_NTPase"/>
</dbReference>
<protein>
    <submittedName>
        <fullName evidence="7">Dipeptide/oligopeptide/nickel ABC transporter ATP-binding protein</fullName>
    </submittedName>
</protein>
<dbReference type="InterPro" id="IPR017871">
    <property type="entry name" value="ABC_transporter-like_CS"/>
</dbReference>
<proteinExistence type="inferred from homology"/>
<evidence type="ECO:0000256" key="5">
    <source>
        <dbReference type="ARBA" id="ARBA00022840"/>
    </source>
</evidence>
<dbReference type="SUPFAM" id="SSF52540">
    <property type="entry name" value="P-loop containing nucleoside triphosphate hydrolases"/>
    <property type="match status" value="1"/>
</dbReference>
<evidence type="ECO:0000256" key="3">
    <source>
        <dbReference type="ARBA" id="ARBA00022448"/>
    </source>
</evidence>
<dbReference type="GO" id="GO:0005886">
    <property type="term" value="C:plasma membrane"/>
    <property type="evidence" value="ECO:0007669"/>
    <property type="project" value="UniProtKB-SubCell"/>
</dbReference>
<evidence type="ECO:0000313" key="7">
    <source>
        <dbReference type="EMBL" id="ONG49510.1"/>
    </source>
</evidence>
<comment type="similarity">
    <text evidence="2">Belongs to the ABC transporter superfamily.</text>
</comment>
<keyword evidence="3" id="KW-0813">Transport</keyword>
<dbReference type="FunFam" id="3.40.50.300:FF:000016">
    <property type="entry name" value="Oligopeptide ABC transporter ATP-binding component"/>
    <property type="match status" value="1"/>
</dbReference>
<dbReference type="PANTHER" id="PTHR43776">
    <property type="entry name" value="TRANSPORT ATP-BINDING PROTEIN"/>
    <property type="match status" value="1"/>
</dbReference>
<comment type="subcellular location">
    <subcellularLocation>
        <location evidence="1">Cell inner membrane</location>
        <topology evidence="1">Peripheral membrane protein</topology>
    </subcellularLocation>
</comment>
<evidence type="ECO:0000256" key="4">
    <source>
        <dbReference type="ARBA" id="ARBA00022741"/>
    </source>
</evidence>
<evidence type="ECO:0000256" key="1">
    <source>
        <dbReference type="ARBA" id="ARBA00004417"/>
    </source>
</evidence>
<gene>
    <name evidence="7" type="ORF">BKE38_20760</name>
</gene>
<dbReference type="Proteomes" id="UP000188879">
    <property type="component" value="Unassembled WGS sequence"/>
</dbReference>
<dbReference type="Pfam" id="PF08352">
    <property type="entry name" value="oligo_HPY"/>
    <property type="match status" value="1"/>
</dbReference>
<dbReference type="InterPro" id="IPR013563">
    <property type="entry name" value="Oligopep_ABC_C"/>
</dbReference>
<dbReference type="PROSITE" id="PS50893">
    <property type="entry name" value="ABC_TRANSPORTER_2"/>
    <property type="match status" value="1"/>
</dbReference>
<dbReference type="PANTHER" id="PTHR43776:SF7">
    <property type="entry name" value="D,D-DIPEPTIDE TRANSPORT ATP-BINDING PROTEIN DDPF-RELATED"/>
    <property type="match status" value="1"/>
</dbReference>
<dbReference type="OrthoDB" id="9767950at2"/>
<dbReference type="GO" id="GO:0015833">
    <property type="term" value="P:peptide transport"/>
    <property type="evidence" value="ECO:0007669"/>
    <property type="project" value="InterPro"/>
</dbReference>
<keyword evidence="8" id="KW-1185">Reference proteome</keyword>
<dbReference type="GO" id="GO:0005524">
    <property type="term" value="F:ATP binding"/>
    <property type="evidence" value="ECO:0007669"/>
    <property type="project" value="UniProtKB-KW"/>
</dbReference>
<dbReference type="AlphaFoldDB" id="A0A1V2GXJ2"/>
<dbReference type="Gene3D" id="3.40.50.300">
    <property type="entry name" value="P-loop containing nucleotide triphosphate hydrolases"/>
    <property type="match status" value="1"/>
</dbReference>
<keyword evidence="4" id="KW-0547">Nucleotide-binding</keyword>
<organism evidence="7 8">
    <name type="scientific">Teichococcus deserti</name>
    <dbReference type="NCBI Taxonomy" id="1817963"/>
    <lineage>
        <taxon>Bacteria</taxon>
        <taxon>Pseudomonadati</taxon>
        <taxon>Pseudomonadota</taxon>
        <taxon>Alphaproteobacteria</taxon>
        <taxon>Acetobacterales</taxon>
        <taxon>Roseomonadaceae</taxon>
        <taxon>Roseomonas</taxon>
    </lineage>
</organism>
<dbReference type="GO" id="GO:0055085">
    <property type="term" value="P:transmembrane transport"/>
    <property type="evidence" value="ECO:0007669"/>
    <property type="project" value="UniProtKB-ARBA"/>
</dbReference>
<evidence type="ECO:0000313" key="8">
    <source>
        <dbReference type="Proteomes" id="UP000188879"/>
    </source>
</evidence>
<evidence type="ECO:0000259" key="6">
    <source>
        <dbReference type="PROSITE" id="PS50893"/>
    </source>
</evidence>
<keyword evidence="5 7" id="KW-0067">ATP-binding</keyword>
<evidence type="ECO:0000256" key="2">
    <source>
        <dbReference type="ARBA" id="ARBA00005417"/>
    </source>
</evidence>
<name>A0A1V2GXJ2_9PROT</name>
<dbReference type="GO" id="GO:0016887">
    <property type="term" value="F:ATP hydrolysis activity"/>
    <property type="evidence" value="ECO:0007669"/>
    <property type="project" value="InterPro"/>
</dbReference>
<sequence>MTMTPLLRVEGLTRDFVTKKDLFGRATAKLRAVNDVSFEIAPGETLGLVGESGSGKSTTGRLVLRLDDATDGRIFFEGQEITGLRGGGLAPIRKKLQVVFQDPYSSLNPRMRVGESVGEPLSVHGVVANASERRDAVAELFRKVGLDPRFMDRFPHQFSGGQRQRIGIARAVALSPKLIVADEPITALDVSIQAQIINLFLDLQEQMGMAYLFIAHDLGMVRYLCHRVAVMLRGRIVEMGPTDQVFANPQHGYTRALISAAPIPDPDRELLRRRLPYELVPPPEGAQLAEVAPGHWVLAA</sequence>